<sequence length="121" mass="14318">MRILSVTSVTIDKCYGYGHLKEIVIFNLEGDIIVDLAAALRIDGTLKSVHDIIHDRLMNFKLGYNKDMDRRKWTETDKRRTHIMIKKIDEQMLERRFMRSFKKFIGGREYGTAVRLLQRTI</sequence>
<comment type="caution">
    <text evidence="1">The sequence shown here is derived from an EMBL/GenBank/DDBJ whole genome shotgun (WGS) entry which is preliminary data.</text>
</comment>
<keyword evidence="2" id="KW-1185">Reference proteome</keyword>
<protein>
    <submittedName>
        <fullName evidence="1">Uncharacterized protein</fullName>
    </submittedName>
</protein>
<dbReference type="Proteomes" id="UP001151760">
    <property type="component" value="Unassembled WGS sequence"/>
</dbReference>
<evidence type="ECO:0000313" key="2">
    <source>
        <dbReference type="Proteomes" id="UP001151760"/>
    </source>
</evidence>
<evidence type="ECO:0000313" key="1">
    <source>
        <dbReference type="EMBL" id="GJS89057.1"/>
    </source>
</evidence>
<dbReference type="EMBL" id="BQNB010011321">
    <property type="protein sequence ID" value="GJS89057.1"/>
    <property type="molecule type" value="Genomic_DNA"/>
</dbReference>
<gene>
    <name evidence="1" type="ORF">Tco_0771693</name>
</gene>
<accession>A0ABQ4ZGV4</accession>
<proteinExistence type="predicted"/>
<name>A0ABQ4ZGV4_9ASTR</name>
<organism evidence="1 2">
    <name type="scientific">Tanacetum coccineum</name>
    <dbReference type="NCBI Taxonomy" id="301880"/>
    <lineage>
        <taxon>Eukaryota</taxon>
        <taxon>Viridiplantae</taxon>
        <taxon>Streptophyta</taxon>
        <taxon>Embryophyta</taxon>
        <taxon>Tracheophyta</taxon>
        <taxon>Spermatophyta</taxon>
        <taxon>Magnoliopsida</taxon>
        <taxon>eudicotyledons</taxon>
        <taxon>Gunneridae</taxon>
        <taxon>Pentapetalae</taxon>
        <taxon>asterids</taxon>
        <taxon>campanulids</taxon>
        <taxon>Asterales</taxon>
        <taxon>Asteraceae</taxon>
        <taxon>Asteroideae</taxon>
        <taxon>Anthemideae</taxon>
        <taxon>Anthemidinae</taxon>
        <taxon>Tanacetum</taxon>
    </lineage>
</organism>
<reference evidence="1" key="1">
    <citation type="journal article" date="2022" name="Int. J. Mol. Sci.">
        <title>Draft Genome of Tanacetum Coccineum: Genomic Comparison of Closely Related Tanacetum-Family Plants.</title>
        <authorList>
            <person name="Yamashiro T."/>
            <person name="Shiraishi A."/>
            <person name="Nakayama K."/>
            <person name="Satake H."/>
        </authorList>
    </citation>
    <scope>NUCLEOTIDE SEQUENCE</scope>
</reference>
<reference evidence="1" key="2">
    <citation type="submission" date="2022-01" db="EMBL/GenBank/DDBJ databases">
        <authorList>
            <person name="Yamashiro T."/>
            <person name="Shiraishi A."/>
            <person name="Satake H."/>
            <person name="Nakayama K."/>
        </authorList>
    </citation>
    <scope>NUCLEOTIDE SEQUENCE</scope>
</reference>